<keyword evidence="2" id="KW-1003">Cell membrane</keyword>
<dbReference type="Proteomes" id="UP000326837">
    <property type="component" value="Chromosome"/>
</dbReference>
<sequence length="599" mass="63835">MNAAPFPSLTPHELARLLWRKKALILAPAIVGGVLAAAYSLVMPRYWEASQGLVVRQETAGARGPTPGKFADLYEMRTLQETILEVAKSQQVVVGTLKAVNQELNGAAGEPDAEEIDKFREHLKMLPPHGGEFGKTEVFYFYVKDPDRKRAIALVGELCRQLDLALKQLRTERAQSLVAELQEQVDLATTMNNDQTAKLASLETEVGADLGELRMLHSGSSGQSDLRTELVQLESDLRKFQTQVREAGELISLLEAAQQDAQQLIATPNSLLTTQPALRQLKDGLIKAQITTAQLSGTRSDEHPQVKAAIESEAQIRNDLHRELDAAVNGAEVEKNLAEQRVTATETRLHALQARLVKLAEQRAEYANRIAAVDNSRATLNQARHNLSTAKAAEAAAQGASLVTRIGTPETGPRPVGPGRTIIALAGAVGGGMLGVALIFFTAVGAPQETTQSVVGVRPAPSQTVPYAPAPTQRRAETFEPVPARAPLQPVEHFAPAAQAEPPAMPRSAQPWDVETRPPAEHWSGLGTSADLAAASKHLLGTGRPAAAPVATMPERKPSLPLPPGALPSALGSLPPVGVGVAPAMSLQEAIQVAKQSAN</sequence>
<dbReference type="Pfam" id="PF02706">
    <property type="entry name" value="Wzz"/>
    <property type="match status" value="1"/>
</dbReference>
<evidence type="ECO:0000256" key="8">
    <source>
        <dbReference type="SAM" id="Phobius"/>
    </source>
</evidence>
<keyword evidence="5 8" id="KW-0472">Membrane</keyword>
<dbReference type="RefSeq" id="WP_172992054.1">
    <property type="nucleotide sequence ID" value="NZ_AP021861.1"/>
</dbReference>
<evidence type="ECO:0000256" key="1">
    <source>
        <dbReference type="ARBA" id="ARBA00004651"/>
    </source>
</evidence>
<evidence type="ECO:0000256" key="3">
    <source>
        <dbReference type="ARBA" id="ARBA00022692"/>
    </source>
</evidence>
<feature type="transmembrane region" description="Helical" evidence="8">
    <location>
        <begin position="422"/>
        <end position="444"/>
    </location>
</feature>
<feature type="domain" description="Polysaccharide chain length determinant N-terminal" evidence="9">
    <location>
        <begin position="13"/>
        <end position="93"/>
    </location>
</feature>
<evidence type="ECO:0000313" key="11">
    <source>
        <dbReference type="Proteomes" id="UP000326837"/>
    </source>
</evidence>
<keyword evidence="4 8" id="KW-1133">Transmembrane helix</keyword>
<evidence type="ECO:0000256" key="7">
    <source>
        <dbReference type="SAM" id="MobiDB-lite"/>
    </source>
</evidence>
<organism evidence="10 11">
    <name type="scientific">Lacipirellula parvula</name>
    <dbReference type="NCBI Taxonomy" id="2650471"/>
    <lineage>
        <taxon>Bacteria</taxon>
        <taxon>Pseudomonadati</taxon>
        <taxon>Planctomycetota</taxon>
        <taxon>Planctomycetia</taxon>
        <taxon>Pirellulales</taxon>
        <taxon>Lacipirellulaceae</taxon>
        <taxon>Lacipirellula</taxon>
    </lineage>
</organism>
<evidence type="ECO:0000256" key="4">
    <source>
        <dbReference type="ARBA" id="ARBA00022989"/>
    </source>
</evidence>
<evidence type="ECO:0000256" key="6">
    <source>
        <dbReference type="SAM" id="Coils"/>
    </source>
</evidence>
<feature type="coiled-coil region" evidence="6">
    <location>
        <begin position="321"/>
        <end position="369"/>
    </location>
</feature>
<evidence type="ECO:0000256" key="2">
    <source>
        <dbReference type="ARBA" id="ARBA00022475"/>
    </source>
</evidence>
<feature type="transmembrane region" description="Helical" evidence="8">
    <location>
        <begin position="23"/>
        <end position="42"/>
    </location>
</feature>
<dbReference type="EMBL" id="AP021861">
    <property type="protein sequence ID" value="BBO33509.1"/>
    <property type="molecule type" value="Genomic_DNA"/>
</dbReference>
<feature type="region of interest" description="Disordered" evidence="7">
    <location>
        <begin position="499"/>
        <end position="518"/>
    </location>
</feature>
<dbReference type="PANTHER" id="PTHR32309">
    <property type="entry name" value="TYROSINE-PROTEIN KINASE"/>
    <property type="match status" value="1"/>
</dbReference>
<dbReference type="InterPro" id="IPR003856">
    <property type="entry name" value="LPS_length_determ_N"/>
</dbReference>
<dbReference type="KEGG" id="lpav:PLANPX_3121"/>
<comment type="subcellular location">
    <subcellularLocation>
        <location evidence="1">Cell membrane</location>
        <topology evidence="1">Multi-pass membrane protein</topology>
    </subcellularLocation>
</comment>
<protein>
    <recommendedName>
        <fullName evidence="9">Polysaccharide chain length determinant N-terminal domain-containing protein</fullName>
    </recommendedName>
</protein>
<reference evidence="11" key="1">
    <citation type="submission" date="2019-10" db="EMBL/GenBank/DDBJ databases">
        <title>Lacipirellula parvula gen. nov., sp. nov., representing a lineage of planctomycetes widespread in freshwater anoxic habitats, and description of the family Lacipirellulaceae.</title>
        <authorList>
            <person name="Dedysh S.N."/>
            <person name="Kulichevskaya I.S."/>
            <person name="Beletsky A.V."/>
            <person name="Rakitin A.L."/>
            <person name="Mardanov A.V."/>
            <person name="Ivanova A.A."/>
            <person name="Saltykova V.X."/>
            <person name="Rijpstra W.I.C."/>
            <person name="Sinninghe Damste J.S."/>
            <person name="Ravin N.V."/>
        </authorList>
    </citation>
    <scope>NUCLEOTIDE SEQUENCE [LARGE SCALE GENOMIC DNA]</scope>
    <source>
        <strain evidence="11">PX69</strain>
    </source>
</reference>
<gene>
    <name evidence="10" type="ORF">PLANPX_3121</name>
</gene>
<evidence type="ECO:0000256" key="5">
    <source>
        <dbReference type="ARBA" id="ARBA00023136"/>
    </source>
</evidence>
<keyword evidence="6" id="KW-0175">Coiled coil</keyword>
<accession>A0A5K7XKN0</accession>
<dbReference type="GO" id="GO:0005886">
    <property type="term" value="C:plasma membrane"/>
    <property type="evidence" value="ECO:0007669"/>
    <property type="project" value="UniProtKB-SubCell"/>
</dbReference>
<evidence type="ECO:0000259" key="9">
    <source>
        <dbReference type="Pfam" id="PF02706"/>
    </source>
</evidence>
<dbReference type="AlphaFoldDB" id="A0A5K7XKN0"/>
<keyword evidence="3 8" id="KW-0812">Transmembrane</keyword>
<name>A0A5K7XKN0_9BACT</name>
<proteinExistence type="predicted"/>
<evidence type="ECO:0000313" key="10">
    <source>
        <dbReference type="EMBL" id="BBO33509.1"/>
    </source>
</evidence>
<dbReference type="PANTHER" id="PTHR32309:SF31">
    <property type="entry name" value="CAPSULAR EXOPOLYSACCHARIDE FAMILY"/>
    <property type="match status" value="1"/>
</dbReference>
<keyword evidence="11" id="KW-1185">Reference proteome</keyword>
<dbReference type="InterPro" id="IPR050445">
    <property type="entry name" value="Bact_polysacc_biosynth/exp"/>
</dbReference>
<feature type="coiled-coil region" evidence="6">
    <location>
        <begin position="223"/>
        <end position="250"/>
    </location>
</feature>